<feature type="domain" description="DNA polymerase III beta sliding clamp C-terminal" evidence="9">
    <location>
        <begin position="452"/>
        <end position="562"/>
    </location>
</feature>
<evidence type="ECO:0000313" key="11">
    <source>
        <dbReference type="Proteomes" id="UP000053239"/>
    </source>
</evidence>
<dbReference type="Gene3D" id="1.10.1750.10">
    <property type="match status" value="1"/>
</dbReference>
<keyword evidence="8" id="KW-0238">DNA-binding</keyword>
<dbReference type="GO" id="GO:0009360">
    <property type="term" value="C:DNA polymerase III complex"/>
    <property type="evidence" value="ECO:0007669"/>
    <property type="project" value="InterPro"/>
</dbReference>
<comment type="similarity">
    <text evidence="2">Belongs to the beta sliding clamp family.</text>
</comment>
<keyword evidence="4" id="KW-0808">Transferase</keyword>
<dbReference type="PANTHER" id="PTHR30478:SF0">
    <property type="entry name" value="BETA SLIDING CLAMP"/>
    <property type="match status" value="1"/>
</dbReference>
<dbReference type="GO" id="GO:0008408">
    <property type="term" value="F:3'-5' exonuclease activity"/>
    <property type="evidence" value="ECO:0007669"/>
    <property type="project" value="InterPro"/>
</dbReference>
<evidence type="ECO:0000256" key="2">
    <source>
        <dbReference type="ARBA" id="ARBA00010752"/>
    </source>
</evidence>
<evidence type="ECO:0000256" key="7">
    <source>
        <dbReference type="ARBA" id="ARBA00022932"/>
    </source>
</evidence>
<dbReference type="Pfam" id="PF02768">
    <property type="entry name" value="DNA_pol3_beta_3"/>
    <property type="match status" value="1"/>
</dbReference>
<dbReference type="SMART" id="SM00480">
    <property type="entry name" value="POL3Bc"/>
    <property type="match status" value="1"/>
</dbReference>
<dbReference type="Gene3D" id="3.10.150.10">
    <property type="entry name" value="DNA Polymerase III, subunit A, domain 2"/>
    <property type="match status" value="1"/>
</dbReference>
<dbReference type="AlphaFoldDB" id="A0A0J9TM47"/>
<dbReference type="GO" id="GO:0006271">
    <property type="term" value="P:DNA strand elongation involved in DNA replication"/>
    <property type="evidence" value="ECO:0007669"/>
    <property type="project" value="TreeGrafter"/>
</dbReference>
<dbReference type="GO" id="GO:0003887">
    <property type="term" value="F:DNA-directed DNA polymerase activity"/>
    <property type="evidence" value="ECO:0007669"/>
    <property type="project" value="UniProtKB-KW"/>
</dbReference>
<dbReference type="Gene3D" id="3.70.10.10">
    <property type="match status" value="1"/>
</dbReference>
<organism evidence="10 11">
    <name type="scientific">Plasmodium vivax North Korean</name>
    <dbReference type="NCBI Taxonomy" id="1035514"/>
    <lineage>
        <taxon>Eukaryota</taxon>
        <taxon>Sar</taxon>
        <taxon>Alveolata</taxon>
        <taxon>Apicomplexa</taxon>
        <taxon>Aconoidasida</taxon>
        <taxon>Haemosporida</taxon>
        <taxon>Plasmodiidae</taxon>
        <taxon>Plasmodium</taxon>
        <taxon>Plasmodium (Plasmodium)</taxon>
    </lineage>
</organism>
<dbReference type="SUPFAM" id="SSF48295">
    <property type="entry name" value="TrpR-like"/>
    <property type="match status" value="1"/>
</dbReference>
<dbReference type="EMBL" id="KQ235637">
    <property type="protein sequence ID" value="KMZ96241.1"/>
    <property type="molecule type" value="Genomic_DNA"/>
</dbReference>
<accession>A0A0J9TM47</accession>
<dbReference type="GO" id="GO:0005737">
    <property type="term" value="C:cytoplasm"/>
    <property type="evidence" value="ECO:0007669"/>
    <property type="project" value="UniProtKB-SubCell"/>
</dbReference>
<evidence type="ECO:0000256" key="5">
    <source>
        <dbReference type="ARBA" id="ARBA00022695"/>
    </source>
</evidence>
<dbReference type="SUPFAM" id="SSF55979">
    <property type="entry name" value="DNA clamp"/>
    <property type="match status" value="2"/>
</dbReference>
<evidence type="ECO:0000256" key="1">
    <source>
        <dbReference type="ARBA" id="ARBA00004496"/>
    </source>
</evidence>
<comment type="subcellular location">
    <subcellularLocation>
        <location evidence="1">Cytoplasm</location>
    </subcellularLocation>
</comment>
<evidence type="ECO:0000256" key="3">
    <source>
        <dbReference type="ARBA" id="ARBA00022490"/>
    </source>
</evidence>
<dbReference type="Proteomes" id="UP000053239">
    <property type="component" value="Unassembled WGS sequence"/>
</dbReference>
<dbReference type="InterPro" id="IPR001001">
    <property type="entry name" value="DNA_polIII_beta"/>
</dbReference>
<dbReference type="InterPro" id="IPR046938">
    <property type="entry name" value="DNA_clamp_sf"/>
</dbReference>
<evidence type="ECO:0000256" key="4">
    <source>
        <dbReference type="ARBA" id="ARBA00022679"/>
    </source>
</evidence>
<evidence type="ECO:0000256" key="6">
    <source>
        <dbReference type="ARBA" id="ARBA00022705"/>
    </source>
</evidence>
<dbReference type="InterPro" id="IPR022635">
    <property type="entry name" value="DNA_polIII_beta_C"/>
</dbReference>
<keyword evidence="5" id="KW-0548">Nucleotidyltransferase</keyword>
<sequence>MNLIKQKREEEKKINIFIATDNLKNSYLYNTFFNNIIIFNSPKNEFILELIDNILEKKYSDLKITTSSKNFLSCLLGNNLKEVLNKLFKFLIFLEGFNYQENILDSKFLKDNFDNLFHLKEKRKIINYEENEQLKIICEKKKFDLEKIKSKSKKKMLVFQRDQIIYILNTRLGFSYSDISKILSRNIFNIYYSVKKIKRKMNKEVFKRYFEKNEIFMKCKNKELIIYSNNGTIECQIIFSKDEIKCKRQGEAIINSKVLMVILENLKNYSEIEFDKIENSFLKISSNKFECNIICFSKKINLENNFDNLNYEKLTFNFNDLLFVNNKFKDFYKNLGNNIQKNSVFNSINFKKNNSSFEVSSILTNSYTILFSNFKCHNSMLEKEFEFNLPAEVLGSIVILFKENHNSKEIDIFYKKENIMILSNNLFLKAKLYEGNFPFLHNLLIFNETFNFSVGKNILISAIDRNLLLSEQNLNITFYKVIENSLFLEYKNSYKGFINEEVEIEKKKGDVIKFSLNSLFLKQLLKNISDDKVIFSFSDPFKPILLFGEKEHEKFKQIILPLKYS</sequence>
<keyword evidence="7" id="KW-0239">DNA-directed DNA polymerase</keyword>
<proteinExistence type="inferred from homology"/>
<dbReference type="GO" id="GO:0043565">
    <property type="term" value="F:sequence-specific DNA binding"/>
    <property type="evidence" value="ECO:0007669"/>
    <property type="project" value="InterPro"/>
</dbReference>
<evidence type="ECO:0000256" key="8">
    <source>
        <dbReference type="ARBA" id="ARBA00023125"/>
    </source>
</evidence>
<gene>
    <name evidence="10" type="ORF">PVNG_02379</name>
</gene>
<dbReference type="PANTHER" id="PTHR30478">
    <property type="entry name" value="DNA POLYMERASE III SUBUNIT BETA"/>
    <property type="match status" value="1"/>
</dbReference>
<evidence type="ECO:0000259" key="9">
    <source>
        <dbReference type="Pfam" id="PF02768"/>
    </source>
</evidence>
<name>A0A0J9TM47_PLAVI</name>
<dbReference type="InterPro" id="IPR010921">
    <property type="entry name" value="Trp_repressor/repl_initiator"/>
</dbReference>
<keyword evidence="3" id="KW-0963">Cytoplasm</keyword>
<keyword evidence="6" id="KW-0235">DNA replication</keyword>
<protein>
    <recommendedName>
        <fullName evidence="9">DNA polymerase III beta sliding clamp C-terminal domain-containing protein</fullName>
    </recommendedName>
</protein>
<evidence type="ECO:0000313" key="10">
    <source>
        <dbReference type="EMBL" id="KMZ96241.1"/>
    </source>
</evidence>
<reference evidence="10 11" key="1">
    <citation type="submission" date="2011-09" db="EMBL/GenBank/DDBJ databases">
        <title>The Genome Sequence of Plasmodium vivax North Korean.</title>
        <authorList>
            <consortium name="The Broad Institute Genome Sequencing Platform"/>
            <consortium name="The Broad Institute Genome Sequencing Center for Infectious Disease"/>
            <person name="Neafsey D."/>
            <person name="Carlton J."/>
            <person name="Barnwell J."/>
            <person name="Collins W."/>
            <person name="Escalante A."/>
            <person name="Mullikin J."/>
            <person name="Saul A."/>
            <person name="Guigo R."/>
            <person name="Camara F."/>
            <person name="Young S.K."/>
            <person name="Zeng Q."/>
            <person name="Gargeya S."/>
            <person name="Fitzgerald M."/>
            <person name="Haas B."/>
            <person name="Abouelleil A."/>
            <person name="Alvarado L."/>
            <person name="Arachchi H.M."/>
            <person name="Berlin A."/>
            <person name="Brown A."/>
            <person name="Chapman S.B."/>
            <person name="Chen Z."/>
            <person name="Dunbar C."/>
            <person name="Freedman E."/>
            <person name="Gearin G."/>
            <person name="Gellesch M."/>
            <person name="Goldberg J."/>
            <person name="Griggs A."/>
            <person name="Gujja S."/>
            <person name="Heiman D."/>
            <person name="Howarth C."/>
            <person name="Larson L."/>
            <person name="Lui A."/>
            <person name="MacDonald P.J.P."/>
            <person name="Montmayeur A."/>
            <person name="Murphy C."/>
            <person name="Neiman D."/>
            <person name="Pearson M."/>
            <person name="Priest M."/>
            <person name="Roberts A."/>
            <person name="Saif S."/>
            <person name="Shea T."/>
            <person name="Shenoy N."/>
            <person name="Sisk P."/>
            <person name="Stolte C."/>
            <person name="Sykes S."/>
            <person name="Wortman J."/>
            <person name="Nusbaum C."/>
            <person name="Birren B."/>
        </authorList>
    </citation>
    <scope>NUCLEOTIDE SEQUENCE [LARGE SCALE GENOMIC DNA]</scope>
    <source>
        <strain evidence="10 11">North Korean</strain>
    </source>
</reference>